<keyword evidence="3" id="KW-1185">Reference proteome</keyword>
<sequence length="142" mass="16242">MNDEGELEARVEALEAEAVNMKKKLRIAEVRAEFRDIRIEFREGRAEVRELRIEVNGLRGEVGDLRGDVRELRSDVRADYERNLRLHNATRADIADIRAEQARFGEGLQALGVEVRTKFDTLAAGQQQIVGLLDRLIDDRDD</sequence>
<gene>
    <name evidence="2" type="ORF">KV203_04040</name>
</gene>
<dbReference type="EMBL" id="CP079105">
    <property type="protein sequence ID" value="QXQ14584.1"/>
    <property type="molecule type" value="Genomic_DNA"/>
</dbReference>
<feature type="coiled-coil region" evidence="1">
    <location>
        <begin position="4"/>
        <end position="31"/>
    </location>
</feature>
<name>A0ABX8SC70_9ACTN</name>
<dbReference type="Gene3D" id="1.10.287.1490">
    <property type="match status" value="1"/>
</dbReference>
<evidence type="ECO:0000256" key="1">
    <source>
        <dbReference type="SAM" id="Coils"/>
    </source>
</evidence>
<organism evidence="2 3">
    <name type="scientific">Skermania pinensis</name>
    <dbReference type="NCBI Taxonomy" id="39122"/>
    <lineage>
        <taxon>Bacteria</taxon>
        <taxon>Bacillati</taxon>
        <taxon>Actinomycetota</taxon>
        <taxon>Actinomycetes</taxon>
        <taxon>Mycobacteriales</taxon>
        <taxon>Gordoniaceae</taxon>
        <taxon>Skermania</taxon>
    </lineage>
</organism>
<accession>A0ABX8SC70</accession>
<reference evidence="2" key="1">
    <citation type="submission" date="2021-07" db="EMBL/GenBank/DDBJ databases">
        <title>Candidatus Kaistella beijingensis sp. nov. isolated from a municipal wastewater treatment plant is involved in sludge foaming.</title>
        <authorList>
            <person name="Song Y."/>
            <person name="Liu S.-J."/>
        </authorList>
    </citation>
    <scope>NUCLEOTIDE SEQUENCE</scope>
    <source>
        <strain evidence="2">DSM 43998</strain>
    </source>
</reference>
<evidence type="ECO:0000313" key="3">
    <source>
        <dbReference type="Proteomes" id="UP000887023"/>
    </source>
</evidence>
<evidence type="ECO:0000313" key="2">
    <source>
        <dbReference type="EMBL" id="QXQ14584.1"/>
    </source>
</evidence>
<dbReference type="RefSeq" id="WP_066468663.1">
    <property type="nucleotide sequence ID" value="NZ_CBCRUZ010000004.1"/>
</dbReference>
<keyword evidence="1" id="KW-0175">Coiled coil</keyword>
<dbReference type="Proteomes" id="UP000887023">
    <property type="component" value="Chromosome"/>
</dbReference>
<proteinExistence type="predicted"/>
<protein>
    <submittedName>
        <fullName evidence="2">Uncharacterized protein</fullName>
    </submittedName>
</protein>